<dbReference type="EMBL" id="BAABKB010000011">
    <property type="protein sequence ID" value="GAA5013742.1"/>
    <property type="molecule type" value="Genomic_DNA"/>
</dbReference>
<reference evidence="3" key="1">
    <citation type="journal article" date="2019" name="Int. J. Syst. Evol. Microbiol.">
        <title>The Global Catalogue of Microorganisms (GCM) 10K type strain sequencing project: providing services to taxonomists for standard genome sequencing and annotation.</title>
        <authorList>
            <consortium name="The Broad Institute Genomics Platform"/>
            <consortium name="The Broad Institute Genome Sequencing Center for Infectious Disease"/>
            <person name="Wu L."/>
            <person name="Ma J."/>
        </authorList>
    </citation>
    <scope>NUCLEOTIDE SEQUENCE [LARGE SCALE GENOMIC DNA]</scope>
    <source>
        <strain evidence="3">JCM 18409</strain>
    </source>
</reference>
<organism evidence="2 3">
    <name type="scientific">Streptomyces siamensis</name>
    <dbReference type="NCBI Taxonomy" id="1274986"/>
    <lineage>
        <taxon>Bacteria</taxon>
        <taxon>Bacillati</taxon>
        <taxon>Actinomycetota</taxon>
        <taxon>Actinomycetes</taxon>
        <taxon>Kitasatosporales</taxon>
        <taxon>Streptomycetaceae</taxon>
        <taxon>Streptomyces</taxon>
    </lineage>
</organism>
<feature type="domain" description="DUF4253" evidence="1">
    <location>
        <begin position="158"/>
        <end position="263"/>
    </location>
</feature>
<evidence type="ECO:0000313" key="2">
    <source>
        <dbReference type="EMBL" id="GAA5013742.1"/>
    </source>
</evidence>
<proteinExistence type="predicted"/>
<evidence type="ECO:0000313" key="3">
    <source>
        <dbReference type="Proteomes" id="UP001501759"/>
    </source>
</evidence>
<comment type="caution">
    <text evidence="2">The sequence shown here is derived from an EMBL/GenBank/DDBJ whole genome shotgun (WGS) entry which is preliminary data.</text>
</comment>
<sequence>MTFPLPDGLPAGRLIGTPDGTPVMWCSERPPADPHAAWTGHQRQQAATGLLPVLCYSDVRPAPFDPAEVDAFDLEGELARSWAEYRRRRFAVPDGPPEPFDCPEDVEPWEDDPGPPFEQWPGLASATLPGSGVDPDEAARAAFAHLVDDDPYALTEARLGLVAAERSADIPALLDWYGGAPKTLLCALLRSWEDRFGARVLTLVGATLYVSVASPPRTVEQAERVALEHLLTTADNIVDDPPTPFPRYARSLVGAPLWRFWWD</sequence>
<accession>A0ABP9IZB1</accession>
<dbReference type="Proteomes" id="UP001501759">
    <property type="component" value="Unassembled WGS sequence"/>
</dbReference>
<gene>
    <name evidence="2" type="ORF">GCM10023335_36780</name>
</gene>
<evidence type="ECO:0000259" key="1">
    <source>
        <dbReference type="Pfam" id="PF14062"/>
    </source>
</evidence>
<keyword evidence="3" id="KW-1185">Reference proteome</keyword>
<dbReference type="Pfam" id="PF14062">
    <property type="entry name" value="DUF4253"/>
    <property type="match status" value="1"/>
</dbReference>
<protein>
    <submittedName>
        <fullName evidence="2">DUF4253 domain-containing protein</fullName>
    </submittedName>
</protein>
<name>A0ABP9IZB1_9ACTN</name>
<dbReference type="RefSeq" id="WP_345649740.1">
    <property type="nucleotide sequence ID" value="NZ_BAABKB010000011.1"/>
</dbReference>
<dbReference type="InterPro" id="IPR025349">
    <property type="entry name" value="DUF4253"/>
</dbReference>